<keyword evidence="4" id="KW-1185">Reference proteome</keyword>
<dbReference type="HOGENOM" id="CLU_745756_0_0_6"/>
<dbReference type="Gene3D" id="3.40.50.2000">
    <property type="entry name" value="Glycogen Phosphorylase B"/>
    <property type="match status" value="1"/>
</dbReference>
<dbReference type="eggNOG" id="COG0859">
    <property type="taxonomic scope" value="Bacteria"/>
</dbReference>
<dbReference type="EMBL" id="CP000472">
    <property type="protein sequence ID" value="ACJ31672.1"/>
    <property type="molecule type" value="Genomic_DNA"/>
</dbReference>
<protein>
    <submittedName>
        <fullName evidence="3">ADP-heptose:LPS heptosyltransferase, putative</fullName>
    </submittedName>
</protein>
<dbReference type="AlphaFoldDB" id="B8CVJ6"/>
<dbReference type="RefSeq" id="WP_020915001.1">
    <property type="nucleotide sequence ID" value="NC_011566.1"/>
</dbReference>
<dbReference type="InterPro" id="IPR002201">
    <property type="entry name" value="Glyco_trans_9"/>
</dbReference>
<dbReference type="GO" id="GO:0008713">
    <property type="term" value="F:ADP-heptose-lipopolysaccharide heptosyltransferase activity"/>
    <property type="evidence" value="ECO:0007669"/>
    <property type="project" value="TreeGrafter"/>
</dbReference>
<dbReference type="KEGG" id="swp:swp_5058"/>
<reference evidence="3 4" key="1">
    <citation type="journal article" date="2008" name="PLoS ONE">
        <title>Environmental adaptation: genomic analysis of the piezotolerant and psychrotolerant deep-sea iron reducing bacterium Shewanella piezotolerans WP3.</title>
        <authorList>
            <person name="Wang F."/>
            <person name="Wang J."/>
            <person name="Jian H."/>
            <person name="Zhang B."/>
            <person name="Li S."/>
            <person name="Wang F."/>
            <person name="Zeng X."/>
            <person name="Gao L."/>
            <person name="Bartlett D.H."/>
            <person name="Yu J."/>
            <person name="Hu S."/>
            <person name="Xiao X."/>
        </authorList>
    </citation>
    <scope>NUCLEOTIDE SEQUENCE [LARGE SCALE GENOMIC DNA]</scope>
    <source>
        <strain evidence="4">WP3 / JCM 13877</strain>
    </source>
</reference>
<dbReference type="Pfam" id="PF01075">
    <property type="entry name" value="Glyco_transf_9"/>
    <property type="match status" value="1"/>
</dbReference>
<organism evidence="3 4">
    <name type="scientific">Shewanella piezotolerans (strain WP3 / JCM 13877)</name>
    <dbReference type="NCBI Taxonomy" id="225849"/>
    <lineage>
        <taxon>Bacteria</taxon>
        <taxon>Pseudomonadati</taxon>
        <taxon>Pseudomonadota</taxon>
        <taxon>Gammaproteobacteria</taxon>
        <taxon>Alteromonadales</taxon>
        <taxon>Shewanellaceae</taxon>
        <taxon>Shewanella</taxon>
    </lineage>
</organism>
<sequence length="373" mass="42547">MAIITSDQLAQCQRMLFMSPVALGDFLYLKTFLVALKQQHPHITLDIWLDDNRCNSDEWRLSRSKILQQWMEAEGAFNLTYGCTDSPQAMQANTEKAKQQKYDIIFCHTVSKSRQYSQLAREISSAAFIVSSIPKKASFGLLNPWFFRHSNATFVLEETLLPATHHITDRYQLIFNTVTGLSVAATEIMPNMIIPETILPVTEDWLERHFNDPQRQGKLLFVNHLSTNVKKDWPINYLFELIEKIAKVDNGQRFIINTTPESYPEVSRETQAFTAKSGLQVVVFTVDKHFFELPSLIAKADFVITVDTAILHFAFAAQRPLLAMMRQKKPYWAPPESATSHVMYATQGKGHIADISVAQVHDKYRLMNGATES</sequence>
<gene>
    <name evidence="3" type="ordered locus">swp_5058</name>
</gene>
<dbReference type="OrthoDB" id="7051822at2"/>
<dbReference type="STRING" id="225849.swp_5058"/>
<dbReference type="Proteomes" id="UP000000753">
    <property type="component" value="Chromosome"/>
</dbReference>
<keyword evidence="2" id="KW-0808">Transferase</keyword>
<dbReference type="PANTHER" id="PTHR30160:SF23">
    <property type="match status" value="1"/>
</dbReference>
<evidence type="ECO:0000256" key="2">
    <source>
        <dbReference type="ARBA" id="ARBA00022679"/>
    </source>
</evidence>
<dbReference type="InterPro" id="IPR051199">
    <property type="entry name" value="LPS_LOS_Heptosyltrfase"/>
</dbReference>
<proteinExistence type="predicted"/>
<name>B8CVJ6_SHEPW</name>
<accession>B8CVJ6</accession>
<evidence type="ECO:0000256" key="1">
    <source>
        <dbReference type="ARBA" id="ARBA00022676"/>
    </source>
</evidence>
<keyword evidence="1" id="KW-0328">Glycosyltransferase</keyword>
<dbReference type="GO" id="GO:0005829">
    <property type="term" value="C:cytosol"/>
    <property type="evidence" value="ECO:0007669"/>
    <property type="project" value="TreeGrafter"/>
</dbReference>
<dbReference type="PANTHER" id="PTHR30160">
    <property type="entry name" value="TETRAACYLDISACCHARIDE 4'-KINASE-RELATED"/>
    <property type="match status" value="1"/>
</dbReference>
<evidence type="ECO:0000313" key="4">
    <source>
        <dbReference type="Proteomes" id="UP000000753"/>
    </source>
</evidence>
<dbReference type="GO" id="GO:0009244">
    <property type="term" value="P:lipopolysaccharide core region biosynthetic process"/>
    <property type="evidence" value="ECO:0007669"/>
    <property type="project" value="TreeGrafter"/>
</dbReference>
<evidence type="ECO:0000313" key="3">
    <source>
        <dbReference type="EMBL" id="ACJ31672.1"/>
    </source>
</evidence>
<dbReference type="SUPFAM" id="SSF53756">
    <property type="entry name" value="UDP-Glycosyltransferase/glycogen phosphorylase"/>
    <property type="match status" value="1"/>
</dbReference>